<proteinExistence type="predicted"/>
<name>A0A1Q3FIE9_CULTA</name>
<organism evidence="2">
    <name type="scientific">Culex tarsalis</name>
    <name type="common">Encephalitis mosquito</name>
    <dbReference type="NCBI Taxonomy" id="7177"/>
    <lineage>
        <taxon>Eukaryota</taxon>
        <taxon>Metazoa</taxon>
        <taxon>Ecdysozoa</taxon>
        <taxon>Arthropoda</taxon>
        <taxon>Hexapoda</taxon>
        <taxon>Insecta</taxon>
        <taxon>Pterygota</taxon>
        <taxon>Neoptera</taxon>
        <taxon>Endopterygota</taxon>
        <taxon>Diptera</taxon>
        <taxon>Nematocera</taxon>
        <taxon>Culicoidea</taxon>
        <taxon>Culicidae</taxon>
        <taxon>Culicinae</taxon>
        <taxon>Culicini</taxon>
        <taxon>Culex</taxon>
        <taxon>Culex</taxon>
    </lineage>
</organism>
<reference evidence="2" key="1">
    <citation type="submission" date="2017-01" db="EMBL/GenBank/DDBJ databases">
        <title>A deep insight into the sialotranscriptome of adult male and female Cluex tarsalis mosquitoes.</title>
        <authorList>
            <person name="Ribeiro J.M."/>
            <person name="Moreira F."/>
            <person name="Bernard K.A."/>
            <person name="Calvo E."/>
        </authorList>
    </citation>
    <scope>NUCLEOTIDE SEQUENCE</scope>
    <source>
        <strain evidence="2">Kern County</strain>
        <tissue evidence="2">Salivary glands</tissue>
    </source>
</reference>
<dbReference type="AlphaFoldDB" id="A0A1Q3FIE9"/>
<accession>A0A1Q3FIE9</accession>
<feature type="signal peptide" evidence="1">
    <location>
        <begin position="1"/>
        <end position="19"/>
    </location>
</feature>
<sequence>MKILLGVFGALALTLVVQGRPLCEECDEIPIAVVEDRQKQNIIDGPVVCPPGQKPDHKGKCRDVWTKIIPVQWFEEESVVKPKNIIDAPVVCPPGQKPDHKGKCRDVWTKKAPQVEFEEESDVVQSNIIDAPVVCPPGQKPDHKGKCRDVWSKIAPAGHL</sequence>
<evidence type="ECO:0000313" key="2">
    <source>
        <dbReference type="EMBL" id="JAV27253.1"/>
    </source>
</evidence>
<feature type="chain" id="PRO_5013179514" evidence="1">
    <location>
        <begin position="20"/>
        <end position="160"/>
    </location>
</feature>
<evidence type="ECO:0000256" key="1">
    <source>
        <dbReference type="SAM" id="SignalP"/>
    </source>
</evidence>
<protein>
    <submittedName>
        <fullName evidence="2">Putative conserved secreted protein</fullName>
    </submittedName>
</protein>
<dbReference type="EMBL" id="GFDL01007792">
    <property type="protein sequence ID" value="JAV27253.1"/>
    <property type="molecule type" value="Transcribed_RNA"/>
</dbReference>
<keyword evidence="1" id="KW-0732">Signal</keyword>